<keyword evidence="6" id="KW-1185">Reference proteome</keyword>
<dbReference type="EMBL" id="CP090642">
    <property type="protein sequence ID" value="WFN22267.1"/>
    <property type="molecule type" value="Genomic_DNA"/>
</dbReference>
<name>A0AAP1V3M4_9BURK</name>
<dbReference type="AlphaFoldDB" id="A0AAP1V3M4"/>
<evidence type="ECO:0000313" key="2">
    <source>
        <dbReference type="EMBL" id="MBK1931195.1"/>
    </source>
</evidence>
<keyword evidence="1" id="KW-0472">Membrane</keyword>
<feature type="transmembrane region" description="Helical" evidence="1">
    <location>
        <begin position="32"/>
        <end position="52"/>
    </location>
</feature>
<dbReference type="Proteomes" id="UP000664048">
    <property type="component" value="Unassembled WGS sequence"/>
</dbReference>
<dbReference type="EMBL" id="JAENIB010000005">
    <property type="protein sequence ID" value="MBK1931195.1"/>
    <property type="molecule type" value="Genomic_DNA"/>
</dbReference>
<gene>
    <name evidence="3" type="ORF">J4M89_16545</name>
    <name evidence="2" type="ORF">JIN94_15005</name>
    <name evidence="4" type="ORF">LXE91_36870</name>
</gene>
<evidence type="ECO:0000313" key="4">
    <source>
        <dbReference type="EMBL" id="WFN22267.1"/>
    </source>
</evidence>
<dbReference type="Proteomes" id="UP000611459">
    <property type="component" value="Unassembled WGS sequence"/>
</dbReference>
<dbReference type="RefSeq" id="WP_135370822.1">
    <property type="nucleotide sequence ID" value="NZ_AP018359.1"/>
</dbReference>
<sequence length="288" mass="31866">MSVSAFRIIRLPPHLREIPEVMGIPDLFSTRCICFVSALLCLVACLGLGVAFVSDNRIQWTSELSIVVIMWLALIAGSVVALMRAGGKAGAWFCVDATGMWYGTGRLSTIGVSSSGTCIKWDEIVAKPGDSCDVRTEFQTSRSFTKNFVFWCRRETGEIVEQRIPMRLTSNFLRCVRFRNRDDLTVAMLRGLASRPGLRFHLDVFVDAGIHPETWMPMKRPRRMMLLLSVVSALASALFIMHAVLSLPAWMTICGMLVVSIVVGALGYAIWAYHYGDLVGVASFDGSE</sequence>
<reference evidence="4 7" key="3">
    <citation type="submission" date="2021-12" db="EMBL/GenBank/DDBJ databases">
        <title>Genomic and phenotypic characterization of three Burkholderia contaminans isolates recovered from different sources.</title>
        <authorList>
            <person name="Lopez De Volder A."/>
            <person name="Fan Y."/>
            <person name="Nunvar J."/>
            <person name="Herrera T."/>
            <person name="Timp W."/>
            <person name="Degrossi J."/>
        </authorList>
    </citation>
    <scope>NUCLEOTIDE SEQUENCE [LARGE SCALE GENOMIC DNA]</scope>
    <source>
        <strain evidence="4 7">LMG 23361</strain>
    </source>
</reference>
<evidence type="ECO:0000313" key="5">
    <source>
        <dbReference type="Proteomes" id="UP000611459"/>
    </source>
</evidence>
<feature type="transmembrane region" description="Helical" evidence="1">
    <location>
        <begin position="250"/>
        <end position="271"/>
    </location>
</feature>
<accession>A0AAP1V3M4</accession>
<evidence type="ECO:0000256" key="1">
    <source>
        <dbReference type="SAM" id="Phobius"/>
    </source>
</evidence>
<proteinExistence type="predicted"/>
<evidence type="ECO:0000313" key="7">
    <source>
        <dbReference type="Proteomes" id="UP001220209"/>
    </source>
</evidence>
<reference evidence="2" key="1">
    <citation type="submission" date="2021-01" db="EMBL/GenBank/DDBJ databases">
        <title>Outbreak of Burkholderia contaminns endophthalmitis traced to a clinical ventilation system.</title>
        <authorList>
            <person name="Lipuma J."/>
            <person name="Spilker T."/>
            <person name="Kratholm J."/>
        </authorList>
    </citation>
    <scope>NUCLEOTIDE SEQUENCE</scope>
    <source>
        <strain evidence="2">HI4954</strain>
    </source>
</reference>
<feature type="transmembrane region" description="Helical" evidence="1">
    <location>
        <begin position="225"/>
        <end position="244"/>
    </location>
</feature>
<evidence type="ECO:0000313" key="6">
    <source>
        <dbReference type="Proteomes" id="UP000664048"/>
    </source>
</evidence>
<dbReference type="GeneID" id="93194663"/>
<reference evidence="3 6" key="2">
    <citation type="submission" date="2021-03" db="EMBL/GenBank/DDBJ databases">
        <title>Clinical course, treatment and visual outcome of an outbreak of Burkholderia contaminans endophthalmitis following cataract surgery.</title>
        <authorList>
            <person name="Lind C."/>
            <person name="Olsen K."/>
            <person name="Angelsen N.K."/>
            <person name="Krefting E.A."/>
            <person name="Fossen K."/>
            <person name="Gravningen K."/>
            <person name="Depoorter E."/>
            <person name="Vandamme P."/>
            <person name="Bertelsen G."/>
        </authorList>
    </citation>
    <scope>NUCLEOTIDE SEQUENCE [LARGE SCALE GENOMIC DNA]</scope>
    <source>
        <strain evidence="3 6">51242556</strain>
    </source>
</reference>
<organism evidence="2 5">
    <name type="scientific">Burkholderia contaminans</name>
    <dbReference type="NCBI Taxonomy" id="488447"/>
    <lineage>
        <taxon>Bacteria</taxon>
        <taxon>Pseudomonadati</taxon>
        <taxon>Pseudomonadota</taxon>
        <taxon>Betaproteobacteria</taxon>
        <taxon>Burkholderiales</taxon>
        <taxon>Burkholderiaceae</taxon>
        <taxon>Burkholderia</taxon>
        <taxon>Burkholderia cepacia complex</taxon>
    </lineage>
</organism>
<dbReference type="EMBL" id="JAGEMX010000005">
    <property type="protein sequence ID" value="MBO1830983.1"/>
    <property type="molecule type" value="Genomic_DNA"/>
</dbReference>
<evidence type="ECO:0000313" key="3">
    <source>
        <dbReference type="EMBL" id="MBO1830983.1"/>
    </source>
</evidence>
<protein>
    <submittedName>
        <fullName evidence="2">Uncharacterized protein</fullName>
    </submittedName>
</protein>
<keyword evidence="1" id="KW-1133">Transmembrane helix</keyword>
<keyword evidence="1" id="KW-0812">Transmembrane</keyword>
<feature type="transmembrane region" description="Helical" evidence="1">
    <location>
        <begin position="64"/>
        <end position="83"/>
    </location>
</feature>
<dbReference type="Proteomes" id="UP001220209">
    <property type="component" value="Chromosome 3"/>
</dbReference>